<sequence>MWKSLALCVPLLALPVAAAQAEVPKVVASIQPLHSLAAMVMEGVGQPALLVSGTASEHGYALKPSDMRVLEQAQVAVIIDTGYETFLAKPLKARGGKINVLAMADLPGMTVFQPREGGVWDGHHHGHDHDAHGHDHHDELDGHLWLDTANAQVMVTALAETLAEMDPANAVTYHRNADAARTKLAALDAELKQRLAPLAGRPYVVFHDAYQYFEARYGLSAAGSITLDPDRPPAAKRLAALKEKLQKSKASCVFREPQFPAPIVETLAKSAGAKVGMLDPQGSSLPPGPDLYPALLSNLADSLTKCLSAP</sequence>
<name>A0ABS5IHF1_9PROT</name>
<evidence type="ECO:0000256" key="3">
    <source>
        <dbReference type="ARBA" id="ARBA00015915"/>
    </source>
</evidence>
<comment type="subcellular location">
    <subcellularLocation>
        <location evidence="1">Periplasm</location>
    </subcellularLocation>
</comment>
<protein>
    <recommendedName>
        <fullName evidence="3">High-affinity zinc uptake system protein ZnuA</fullName>
    </recommendedName>
</protein>
<dbReference type="InterPro" id="IPR035520">
    <property type="entry name" value="ZnuA"/>
</dbReference>
<evidence type="ECO:0000256" key="5">
    <source>
        <dbReference type="ARBA" id="ARBA00022723"/>
    </source>
</evidence>
<reference evidence="13 14" key="1">
    <citation type="submission" date="2021-04" db="EMBL/GenBank/DDBJ databases">
        <title>Magnetospirillum sulfuroxidans sp. nov., a facultative chemolithoautotrophic sulfur-oxidizing alphaproteobacterium isolated from freshwater sediment and proposals for Paramagetospirillum gen. nov., and Magnetospirillaceae fam. nov.</title>
        <authorList>
            <person name="Koziaeva V."/>
            <person name="Geelhoed J.S."/>
            <person name="Sorokin D.Y."/>
            <person name="Grouzdev D.S."/>
        </authorList>
    </citation>
    <scope>NUCLEOTIDE SEQUENCE [LARGE SCALE GENOMIC DNA]</scope>
    <source>
        <strain evidence="13 14">J10</strain>
    </source>
</reference>
<dbReference type="InterPro" id="IPR050492">
    <property type="entry name" value="Bact_metal-bind_prot9"/>
</dbReference>
<keyword evidence="9" id="KW-0864">Zinc transport</keyword>
<keyword evidence="7" id="KW-0574">Periplasm</keyword>
<gene>
    <name evidence="13" type="ORF">KEC16_18975</name>
</gene>
<keyword evidence="14" id="KW-1185">Reference proteome</keyword>
<evidence type="ECO:0000256" key="12">
    <source>
        <dbReference type="SAM" id="SignalP"/>
    </source>
</evidence>
<evidence type="ECO:0000313" key="14">
    <source>
        <dbReference type="Proteomes" id="UP000680714"/>
    </source>
</evidence>
<dbReference type="SUPFAM" id="SSF53807">
    <property type="entry name" value="Helical backbone' metal receptor"/>
    <property type="match status" value="1"/>
</dbReference>
<accession>A0ABS5IHF1</accession>
<evidence type="ECO:0000256" key="10">
    <source>
        <dbReference type="ARBA" id="ARBA00023065"/>
    </source>
</evidence>
<evidence type="ECO:0000256" key="11">
    <source>
        <dbReference type="ARBA" id="ARBA00023157"/>
    </source>
</evidence>
<dbReference type="Pfam" id="PF01297">
    <property type="entry name" value="ZnuA"/>
    <property type="match status" value="1"/>
</dbReference>
<feature type="signal peptide" evidence="12">
    <location>
        <begin position="1"/>
        <end position="21"/>
    </location>
</feature>
<proteinExistence type="inferred from homology"/>
<keyword evidence="5" id="KW-0479">Metal-binding</keyword>
<keyword evidence="8" id="KW-0862">Zinc</keyword>
<evidence type="ECO:0000313" key="13">
    <source>
        <dbReference type="EMBL" id="MBR9973815.1"/>
    </source>
</evidence>
<keyword evidence="11" id="KW-1015">Disulfide bond</keyword>
<evidence type="ECO:0000256" key="6">
    <source>
        <dbReference type="ARBA" id="ARBA00022729"/>
    </source>
</evidence>
<evidence type="ECO:0000256" key="7">
    <source>
        <dbReference type="ARBA" id="ARBA00022764"/>
    </source>
</evidence>
<organism evidence="13 14">
    <name type="scientific">Magnetospirillum sulfuroxidans</name>
    <dbReference type="NCBI Taxonomy" id="611300"/>
    <lineage>
        <taxon>Bacteria</taxon>
        <taxon>Pseudomonadati</taxon>
        <taxon>Pseudomonadota</taxon>
        <taxon>Alphaproteobacteria</taxon>
        <taxon>Rhodospirillales</taxon>
        <taxon>Rhodospirillaceae</taxon>
        <taxon>Magnetospirillum</taxon>
    </lineage>
</organism>
<dbReference type="EMBL" id="JAGTUF010000033">
    <property type="protein sequence ID" value="MBR9973815.1"/>
    <property type="molecule type" value="Genomic_DNA"/>
</dbReference>
<dbReference type="Proteomes" id="UP000680714">
    <property type="component" value="Unassembled WGS sequence"/>
</dbReference>
<evidence type="ECO:0000256" key="9">
    <source>
        <dbReference type="ARBA" id="ARBA00022906"/>
    </source>
</evidence>
<dbReference type="Gene3D" id="3.40.50.1980">
    <property type="entry name" value="Nitrogenase molybdenum iron protein domain"/>
    <property type="match status" value="2"/>
</dbReference>
<dbReference type="PANTHER" id="PTHR42953">
    <property type="entry name" value="HIGH-AFFINITY ZINC UPTAKE SYSTEM PROTEIN ZNUA-RELATED"/>
    <property type="match status" value="1"/>
</dbReference>
<evidence type="ECO:0000256" key="2">
    <source>
        <dbReference type="ARBA" id="ARBA00011028"/>
    </source>
</evidence>
<keyword evidence="4" id="KW-0813">Transport</keyword>
<evidence type="ECO:0000256" key="8">
    <source>
        <dbReference type="ARBA" id="ARBA00022833"/>
    </source>
</evidence>
<comment type="similarity">
    <text evidence="2">Belongs to the bacterial solute-binding protein 9 family.</text>
</comment>
<comment type="caution">
    <text evidence="13">The sequence shown here is derived from an EMBL/GenBank/DDBJ whole genome shotgun (WGS) entry which is preliminary data.</text>
</comment>
<keyword evidence="6 12" id="KW-0732">Signal</keyword>
<dbReference type="InterPro" id="IPR006127">
    <property type="entry name" value="ZnuA-like"/>
</dbReference>
<dbReference type="RefSeq" id="WP_211551897.1">
    <property type="nucleotide sequence ID" value="NZ_JAGTUF010000033.1"/>
</dbReference>
<dbReference type="PANTHER" id="PTHR42953:SF3">
    <property type="entry name" value="HIGH-AFFINITY ZINC UPTAKE SYSTEM PROTEIN ZNUA"/>
    <property type="match status" value="1"/>
</dbReference>
<feature type="chain" id="PRO_5046111074" description="High-affinity zinc uptake system protein ZnuA" evidence="12">
    <location>
        <begin position="22"/>
        <end position="310"/>
    </location>
</feature>
<evidence type="ECO:0000256" key="4">
    <source>
        <dbReference type="ARBA" id="ARBA00022448"/>
    </source>
</evidence>
<evidence type="ECO:0000256" key="1">
    <source>
        <dbReference type="ARBA" id="ARBA00004418"/>
    </source>
</evidence>
<dbReference type="CDD" id="cd01019">
    <property type="entry name" value="ZnuA"/>
    <property type="match status" value="1"/>
</dbReference>
<keyword evidence="10" id="KW-0406">Ion transport</keyword>